<dbReference type="GO" id="GO:0043190">
    <property type="term" value="C:ATP-binding cassette (ABC) transporter complex"/>
    <property type="evidence" value="ECO:0007669"/>
    <property type="project" value="InterPro"/>
</dbReference>
<feature type="transmembrane region" description="Helical" evidence="5">
    <location>
        <begin position="105"/>
        <end position="130"/>
    </location>
</feature>
<gene>
    <name evidence="7" type="ORF">OM076_37210</name>
</gene>
<feature type="transmembrane region" description="Helical" evidence="5">
    <location>
        <begin position="64"/>
        <end position="84"/>
    </location>
</feature>
<sequence length="256" mass="27046">MRRFFDVAGGVAYRGLKKIVTNPQLLLPSLIFPLFFFVAFAGGLSSVGNVPGFDFPSGYTAFQFVFVLLQASAFGGVFTGFGIASDYESGFARRMMLAAPNRLGILAGYAIAALVRAVTVGVLLFIVAAATGMQIGGDGVDVFGLIVLALIVNLTASMWAAGVAMRLRTIQAGPVMQMPVFIILFLAPVYVPLALLEGWIHGVARFNPFTTLIEGGRDLISGQPVDLLLVYGIAIVMALAFTAWGITGLRKAETAG</sequence>
<accession>A0A9X3N022</accession>
<evidence type="ECO:0000313" key="7">
    <source>
        <dbReference type="EMBL" id="MDA0165964.1"/>
    </source>
</evidence>
<keyword evidence="2 5" id="KW-0812">Transmembrane</keyword>
<evidence type="ECO:0000256" key="5">
    <source>
        <dbReference type="SAM" id="Phobius"/>
    </source>
</evidence>
<dbReference type="PANTHER" id="PTHR43077:SF10">
    <property type="entry name" value="TRANSPORT PERMEASE PROTEIN"/>
    <property type="match status" value="1"/>
</dbReference>
<dbReference type="GO" id="GO:0140359">
    <property type="term" value="F:ABC-type transporter activity"/>
    <property type="evidence" value="ECO:0007669"/>
    <property type="project" value="InterPro"/>
</dbReference>
<name>A0A9X3N022_9ACTN</name>
<dbReference type="RefSeq" id="WP_270045225.1">
    <property type="nucleotide sequence ID" value="NZ_JAPDOD010000055.1"/>
</dbReference>
<feature type="transmembrane region" description="Helical" evidence="5">
    <location>
        <begin position="142"/>
        <end position="167"/>
    </location>
</feature>
<dbReference type="Proteomes" id="UP001149140">
    <property type="component" value="Unassembled WGS sequence"/>
</dbReference>
<evidence type="ECO:0000256" key="2">
    <source>
        <dbReference type="ARBA" id="ARBA00022692"/>
    </source>
</evidence>
<keyword evidence="4 5" id="KW-0472">Membrane</keyword>
<evidence type="ECO:0000256" key="3">
    <source>
        <dbReference type="ARBA" id="ARBA00022989"/>
    </source>
</evidence>
<feature type="transmembrane region" description="Helical" evidence="5">
    <location>
        <begin position="25"/>
        <end position="44"/>
    </location>
</feature>
<feature type="domain" description="ABC-2 type transporter transmembrane" evidence="6">
    <location>
        <begin position="13"/>
        <end position="218"/>
    </location>
</feature>
<organism evidence="7 8">
    <name type="scientific">Solirubrobacter ginsenosidimutans</name>
    <dbReference type="NCBI Taxonomy" id="490573"/>
    <lineage>
        <taxon>Bacteria</taxon>
        <taxon>Bacillati</taxon>
        <taxon>Actinomycetota</taxon>
        <taxon>Thermoleophilia</taxon>
        <taxon>Solirubrobacterales</taxon>
        <taxon>Solirubrobacteraceae</taxon>
        <taxon>Solirubrobacter</taxon>
    </lineage>
</organism>
<reference evidence="7" key="1">
    <citation type="submission" date="2022-10" db="EMBL/GenBank/DDBJ databases">
        <title>The WGS of Solirubrobacter ginsenosidimutans DSM 21036.</title>
        <authorList>
            <person name="Jiang Z."/>
        </authorList>
    </citation>
    <scope>NUCLEOTIDE SEQUENCE</scope>
    <source>
        <strain evidence="7">DSM 21036</strain>
    </source>
</reference>
<evidence type="ECO:0000259" key="6">
    <source>
        <dbReference type="Pfam" id="PF01061"/>
    </source>
</evidence>
<evidence type="ECO:0000256" key="4">
    <source>
        <dbReference type="ARBA" id="ARBA00023136"/>
    </source>
</evidence>
<feature type="transmembrane region" description="Helical" evidence="5">
    <location>
        <begin position="228"/>
        <end position="249"/>
    </location>
</feature>
<dbReference type="InterPro" id="IPR000412">
    <property type="entry name" value="ABC_2_transport"/>
</dbReference>
<proteinExistence type="predicted"/>
<feature type="transmembrane region" description="Helical" evidence="5">
    <location>
        <begin position="179"/>
        <end position="200"/>
    </location>
</feature>
<dbReference type="PANTHER" id="PTHR43077">
    <property type="entry name" value="TRANSPORT PERMEASE YVFS-RELATED"/>
    <property type="match status" value="1"/>
</dbReference>
<protein>
    <submittedName>
        <fullName evidence="7">ABC transporter permease</fullName>
    </submittedName>
</protein>
<keyword evidence="8" id="KW-1185">Reference proteome</keyword>
<dbReference type="EMBL" id="JAPDOD010000055">
    <property type="protein sequence ID" value="MDA0165964.1"/>
    <property type="molecule type" value="Genomic_DNA"/>
</dbReference>
<dbReference type="Pfam" id="PF01061">
    <property type="entry name" value="ABC2_membrane"/>
    <property type="match status" value="1"/>
</dbReference>
<comment type="subcellular location">
    <subcellularLocation>
        <location evidence="1">Membrane</location>
        <topology evidence="1">Multi-pass membrane protein</topology>
    </subcellularLocation>
</comment>
<dbReference type="InterPro" id="IPR013525">
    <property type="entry name" value="ABC2_TM"/>
</dbReference>
<dbReference type="AlphaFoldDB" id="A0A9X3N022"/>
<evidence type="ECO:0000313" key="8">
    <source>
        <dbReference type="Proteomes" id="UP001149140"/>
    </source>
</evidence>
<keyword evidence="3 5" id="KW-1133">Transmembrane helix</keyword>
<evidence type="ECO:0000256" key="1">
    <source>
        <dbReference type="ARBA" id="ARBA00004141"/>
    </source>
</evidence>
<comment type="caution">
    <text evidence="7">The sequence shown here is derived from an EMBL/GenBank/DDBJ whole genome shotgun (WGS) entry which is preliminary data.</text>
</comment>
<dbReference type="PIRSF" id="PIRSF006648">
    <property type="entry name" value="DrrB"/>
    <property type="match status" value="1"/>
</dbReference>
<dbReference type="InterPro" id="IPR051328">
    <property type="entry name" value="T7SS_ABC-Transporter"/>
</dbReference>